<reference evidence="1 2" key="1">
    <citation type="submission" date="2016-09" db="EMBL/GenBank/DDBJ databases">
        <title>Extensive genetic diversity and differential bi-allelic expression allows diatom success in the polar Southern Ocean.</title>
        <authorList>
            <consortium name="DOE Joint Genome Institute"/>
            <person name="Mock T."/>
            <person name="Otillar R.P."/>
            <person name="Strauss J."/>
            <person name="Dupont C."/>
            <person name="Frickenhaus S."/>
            <person name="Maumus F."/>
            <person name="Mcmullan M."/>
            <person name="Sanges R."/>
            <person name="Schmutz J."/>
            <person name="Toseland A."/>
            <person name="Valas R."/>
            <person name="Veluchamy A."/>
            <person name="Ward B.J."/>
            <person name="Allen A."/>
            <person name="Barry K."/>
            <person name="Falciatore A."/>
            <person name="Ferrante M."/>
            <person name="Fortunato A.E."/>
            <person name="Gloeckner G."/>
            <person name="Gruber A."/>
            <person name="Hipkin R."/>
            <person name="Janech M."/>
            <person name="Kroth P."/>
            <person name="Leese F."/>
            <person name="Lindquist E."/>
            <person name="Lyon B.R."/>
            <person name="Martin J."/>
            <person name="Mayer C."/>
            <person name="Parker M."/>
            <person name="Quesneville H."/>
            <person name="Raymond J."/>
            <person name="Uhlig C."/>
            <person name="Valentin K.U."/>
            <person name="Worden A.Z."/>
            <person name="Armbrust E.V."/>
            <person name="Bowler C."/>
            <person name="Green B."/>
            <person name="Moulton V."/>
            <person name="Van Oosterhout C."/>
            <person name="Grigoriev I."/>
        </authorList>
    </citation>
    <scope>NUCLEOTIDE SEQUENCE [LARGE SCALE GENOMIC DNA]</scope>
    <source>
        <strain evidence="1 2">CCMP1102</strain>
    </source>
</reference>
<sequence>MAIQSRRGTSWDDRSVVEFLHFVHYRQIVWMERNPDWALRDTKYSVVPSWSESKASKLLEWKLCIVTWIPRHDEMGRNSFLGLLGRNCQNWRLGTDINRNCLSLPLFMEKFQTHCVKRWNKYLREWTSDPNKVGDIVRSVRNASTWKVAALKLQQLPGVGPYSSSQAICTVFLGVLRSEGLFVRGRYRVRTGIKILVESTFPRKKHRY</sequence>
<keyword evidence="2" id="KW-1185">Reference proteome</keyword>
<protein>
    <submittedName>
        <fullName evidence="1">Uncharacterized protein</fullName>
    </submittedName>
</protein>
<organism evidence="1 2">
    <name type="scientific">Fragilariopsis cylindrus CCMP1102</name>
    <dbReference type="NCBI Taxonomy" id="635003"/>
    <lineage>
        <taxon>Eukaryota</taxon>
        <taxon>Sar</taxon>
        <taxon>Stramenopiles</taxon>
        <taxon>Ochrophyta</taxon>
        <taxon>Bacillariophyta</taxon>
        <taxon>Bacillariophyceae</taxon>
        <taxon>Bacillariophycidae</taxon>
        <taxon>Bacillariales</taxon>
        <taxon>Bacillariaceae</taxon>
        <taxon>Fragilariopsis</taxon>
    </lineage>
</organism>
<gene>
    <name evidence="1" type="ORF">FRACYDRAFT_244747</name>
</gene>
<name>A0A1E7F0J4_9STRA</name>
<evidence type="ECO:0000313" key="2">
    <source>
        <dbReference type="Proteomes" id="UP000095751"/>
    </source>
</evidence>
<dbReference type="InParanoid" id="A0A1E7F0J4"/>
<dbReference type="KEGG" id="fcy:FRACYDRAFT_244747"/>
<dbReference type="EMBL" id="KV784366">
    <property type="protein sequence ID" value="OEU11629.1"/>
    <property type="molecule type" value="Genomic_DNA"/>
</dbReference>
<proteinExistence type="predicted"/>
<accession>A0A1E7F0J4</accession>
<dbReference type="Proteomes" id="UP000095751">
    <property type="component" value="Unassembled WGS sequence"/>
</dbReference>
<dbReference type="AlphaFoldDB" id="A0A1E7F0J4"/>
<evidence type="ECO:0000313" key="1">
    <source>
        <dbReference type="EMBL" id="OEU11629.1"/>
    </source>
</evidence>